<dbReference type="InterPro" id="IPR031570">
    <property type="entry name" value="NBEA/BDCP_DUF4704"/>
</dbReference>
<feature type="domain" description="DUF4704" evidence="2">
    <location>
        <begin position="55"/>
        <end position="310"/>
    </location>
</feature>
<dbReference type="OrthoDB" id="26681at2759"/>
<evidence type="ECO:0000313" key="3">
    <source>
        <dbReference type="EMBL" id="KAG8233664.1"/>
    </source>
</evidence>
<reference evidence="3" key="1">
    <citation type="submission" date="2013-04" db="EMBL/GenBank/DDBJ databases">
        <authorList>
            <person name="Qu J."/>
            <person name="Murali S.C."/>
            <person name="Bandaranaike D."/>
            <person name="Bellair M."/>
            <person name="Blankenburg K."/>
            <person name="Chao H."/>
            <person name="Dinh H."/>
            <person name="Doddapaneni H."/>
            <person name="Downs B."/>
            <person name="Dugan-Rocha S."/>
            <person name="Elkadiri S."/>
            <person name="Gnanaolivu R.D."/>
            <person name="Hernandez B."/>
            <person name="Javaid M."/>
            <person name="Jayaseelan J.C."/>
            <person name="Lee S."/>
            <person name="Li M."/>
            <person name="Ming W."/>
            <person name="Munidasa M."/>
            <person name="Muniz J."/>
            <person name="Nguyen L."/>
            <person name="Ongeri F."/>
            <person name="Osuji N."/>
            <person name="Pu L.-L."/>
            <person name="Puazo M."/>
            <person name="Qu C."/>
            <person name="Quiroz J."/>
            <person name="Raj R."/>
            <person name="Weissenberger G."/>
            <person name="Xin Y."/>
            <person name="Zou X."/>
            <person name="Han Y."/>
            <person name="Richards S."/>
            <person name="Worley K."/>
            <person name="Muzny D."/>
            <person name="Gibbs R."/>
        </authorList>
    </citation>
    <scope>NUCLEOTIDE SEQUENCE</scope>
    <source>
        <strain evidence="3">Sampled in the wild</strain>
    </source>
</reference>
<dbReference type="SUPFAM" id="SSF48371">
    <property type="entry name" value="ARM repeat"/>
    <property type="match status" value="1"/>
</dbReference>
<dbReference type="InterPro" id="IPR016024">
    <property type="entry name" value="ARM-type_fold"/>
</dbReference>
<dbReference type="InterPro" id="IPR050865">
    <property type="entry name" value="BEACH_Domain"/>
</dbReference>
<dbReference type="PANTHER" id="PTHR13743:SF112">
    <property type="entry name" value="BEACH DOMAIN-CONTAINING PROTEIN"/>
    <property type="match status" value="1"/>
</dbReference>
<dbReference type="Pfam" id="PF15787">
    <property type="entry name" value="DUF4704"/>
    <property type="match status" value="1"/>
</dbReference>
<name>A0A8K0KE99_LADFU</name>
<organism evidence="3 4">
    <name type="scientific">Ladona fulva</name>
    <name type="common">Scarce chaser dragonfly</name>
    <name type="synonym">Libellula fulva</name>
    <dbReference type="NCBI Taxonomy" id="123851"/>
    <lineage>
        <taxon>Eukaryota</taxon>
        <taxon>Metazoa</taxon>
        <taxon>Ecdysozoa</taxon>
        <taxon>Arthropoda</taxon>
        <taxon>Hexapoda</taxon>
        <taxon>Insecta</taxon>
        <taxon>Pterygota</taxon>
        <taxon>Palaeoptera</taxon>
        <taxon>Odonata</taxon>
        <taxon>Epiprocta</taxon>
        <taxon>Anisoptera</taxon>
        <taxon>Libelluloidea</taxon>
        <taxon>Libellulidae</taxon>
        <taxon>Ladona</taxon>
    </lineage>
</organism>
<evidence type="ECO:0000256" key="1">
    <source>
        <dbReference type="SAM" id="MobiDB-lite"/>
    </source>
</evidence>
<dbReference type="AlphaFoldDB" id="A0A8K0KE99"/>
<dbReference type="PANTHER" id="PTHR13743">
    <property type="entry name" value="BEIGE/BEACH-RELATED"/>
    <property type="match status" value="1"/>
</dbReference>
<feature type="region of interest" description="Disordered" evidence="1">
    <location>
        <begin position="559"/>
        <end position="598"/>
    </location>
</feature>
<feature type="non-terminal residue" evidence="3">
    <location>
        <position position="658"/>
    </location>
</feature>
<proteinExistence type="predicted"/>
<dbReference type="GO" id="GO:0016020">
    <property type="term" value="C:membrane"/>
    <property type="evidence" value="ECO:0007669"/>
    <property type="project" value="TreeGrafter"/>
</dbReference>
<evidence type="ECO:0000259" key="2">
    <source>
        <dbReference type="Pfam" id="PF15787"/>
    </source>
</evidence>
<keyword evidence="4" id="KW-1185">Reference proteome</keyword>
<feature type="compositionally biased region" description="Low complexity" evidence="1">
    <location>
        <begin position="12"/>
        <end position="24"/>
    </location>
</feature>
<protein>
    <recommendedName>
        <fullName evidence="2">DUF4704 domain-containing protein</fullName>
    </recommendedName>
</protein>
<accession>A0A8K0KE99</accession>
<dbReference type="EMBL" id="KZ308734">
    <property type="protein sequence ID" value="KAG8233664.1"/>
    <property type="molecule type" value="Genomic_DNA"/>
</dbReference>
<comment type="caution">
    <text evidence="3">The sequence shown here is derived from an EMBL/GenBank/DDBJ whole genome shotgun (WGS) entry which is preliminary data.</text>
</comment>
<dbReference type="GO" id="GO:0019901">
    <property type="term" value="F:protein kinase binding"/>
    <property type="evidence" value="ECO:0007669"/>
    <property type="project" value="TreeGrafter"/>
</dbReference>
<sequence length="658" mass="73368">MENAAFAVDFGSSPDVSSSLSPLVQGSGDGPEDLAGWEVLPRSSFSDWKLEQNPVSGFLTLLRNIITRSAFNQESLLKNNTMGIIGSLLSQCKPELIDVNVLMAVQLLVEMAHDCQSVRGTPNNLLQAIHRHLLFDFRIWSRSQFQIRIGHLQYLSTVVKEDRRYFRKNYGVQFTLDVIRRYYMSESIVETNEDGVVLSVEDLTTVRRALFGLVKYYMQKDVNVREVNSLLNFLVSVRDEHLVSDALEMLISILGNKKCRDQIFLLLYERHAADNLYGLLVDKLYPMELKQKVLRLLSILLRTDRVRERNKRHLRLQDIGSNHGHSSSIGLYPGLICHWQDQGSCSPSMEVAMMLLDQMLSTDSPAGYAGTLSLLSSLHMNEDINIRIEAARKVLTTIFMVPNAAKQFATQVGWQECICRLLIRKPINADAEAGDGLNDLISFGEEREDESAEGTEKDDIITEEIEDEYEVSLSSLPRLATSVTDAACYLENEVKEVAGNVTSAVADNIYSAADNISSAVASAYSVIRQKTLDMQGPSSPRASSPRFFSRSPFSLGSLRTEADGISANEKRSQSCSSEEEDESSIAYENRESTAGDTVSLTSALSISAASDVEKPLEDERTLDEGELVEEVDQKVLDSEAIRILKALDEEKIGDQEEE</sequence>
<evidence type="ECO:0000313" key="4">
    <source>
        <dbReference type="Proteomes" id="UP000792457"/>
    </source>
</evidence>
<dbReference type="GO" id="GO:0005829">
    <property type="term" value="C:cytosol"/>
    <property type="evidence" value="ECO:0007669"/>
    <property type="project" value="TreeGrafter"/>
</dbReference>
<gene>
    <name evidence="3" type="ORF">J437_LFUL013710</name>
</gene>
<reference evidence="3" key="2">
    <citation type="submission" date="2017-10" db="EMBL/GenBank/DDBJ databases">
        <title>Ladona fulva Genome sequencing and assembly.</title>
        <authorList>
            <person name="Murali S."/>
            <person name="Richards S."/>
            <person name="Bandaranaike D."/>
            <person name="Bellair M."/>
            <person name="Blankenburg K."/>
            <person name="Chao H."/>
            <person name="Dinh H."/>
            <person name="Doddapaneni H."/>
            <person name="Dugan-Rocha S."/>
            <person name="Elkadiri S."/>
            <person name="Gnanaolivu R."/>
            <person name="Hernandez B."/>
            <person name="Skinner E."/>
            <person name="Javaid M."/>
            <person name="Lee S."/>
            <person name="Li M."/>
            <person name="Ming W."/>
            <person name="Munidasa M."/>
            <person name="Muniz J."/>
            <person name="Nguyen L."/>
            <person name="Hughes D."/>
            <person name="Osuji N."/>
            <person name="Pu L.-L."/>
            <person name="Puazo M."/>
            <person name="Qu C."/>
            <person name="Quiroz J."/>
            <person name="Raj R."/>
            <person name="Weissenberger G."/>
            <person name="Xin Y."/>
            <person name="Zou X."/>
            <person name="Han Y."/>
            <person name="Worley K."/>
            <person name="Muzny D."/>
            <person name="Gibbs R."/>
        </authorList>
    </citation>
    <scope>NUCLEOTIDE SEQUENCE</scope>
    <source>
        <strain evidence="3">Sampled in the wild</strain>
    </source>
</reference>
<dbReference type="GO" id="GO:0008104">
    <property type="term" value="P:intracellular protein localization"/>
    <property type="evidence" value="ECO:0007669"/>
    <property type="project" value="TreeGrafter"/>
</dbReference>
<feature type="region of interest" description="Disordered" evidence="1">
    <location>
        <begin position="1"/>
        <end position="28"/>
    </location>
</feature>
<dbReference type="Proteomes" id="UP000792457">
    <property type="component" value="Unassembled WGS sequence"/>
</dbReference>